<dbReference type="AlphaFoldDB" id="A0A2Z7BMT4"/>
<feature type="compositionally biased region" description="Basic and acidic residues" evidence="1">
    <location>
        <begin position="88"/>
        <end position="100"/>
    </location>
</feature>
<proteinExistence type="predicted"/>
<evidence type="ECO:0000256" key="1">
    <source>
        <dbReference type="SAM" id="MobiDB-lite"/>
    </source>
</evidence>
<feature type="compositionally biased region" description="Basic residues" evidence="1">
    <location>
        <begin position="108"/>
        <end position="120"/>
    </location>
</feature>
<sequence>MKGYSISLHKAKMVYPRRSDWRTAQMKNLLRYREQIRNQLFKDKPAGPDLQEQIKQEGTLSSKVMNSHKMGITLQDRGTLSSEDDEDQLKSDCRREEKKRALNISKKQPARTRPAPRRLE</sequence>
<evidence type="ECO:0000313" key="2">
    <source>
        <dbReference type="EMBL" id="KZV33251.1"/>
    </source>
</evidence>
<dbReference type="Proteomes" id="UP000250235">
    <property type="component" value="Unassembled WGS sequence"/>
</dbReference>
<name>A0A2Z7BMT4_9LAMI</name>
<reference evidence="2 3" key="1">
    <citation type="journal article" date="2015" name="Proc. Natl. Acad. Sci. U.S.A.">
        <title>The resurrection genome of Boea hygrometrica: A blueprint for survival of dehydration.</title>
        <authorList>
            <person name="Xiao L."/>
            <person name="Yang G."/>
            <person name="Zhang L."/>
            <person name="Yang X."/>
            <person name="Zhao S."/>
            <person name="Ji Z."/>
            <person name="Zhou Q."/>
            <person name="Hu M."/>
            <person name="Wang Y."/>
            <person name="Chen M."/>
            <person name="Xu Y."/>
            <person name="Jin H."/>
            <person name="Xiao X."/>
            <person name="Hu G."/>
            <person name="Bao F."/>
            <person name="Hu Y."/>
            <person name="Wan P."/>
            <person name="Li L."/>
            <person name="Deng X."/>
            <person name="Kuang T."/>
            <person name="Xiang C."/>
            <person name="Zhu J.K."/>
            <person name="Oliver M.J."/>
            <person name="He Y."/>
        </authorList>
    </citation>
    <scope>NUCLEOTIDE SEQUENCE [LARGE SCALE GENOMIC DNA]</scope>
    <source>
        <strain evidence="3">cv. XS01</strain>
    </source>
</reference>
<feature type="region of interest" description="Disordered" evidence="1">
    <location>
        <begin position="58"/>
        <end position="120"/>
    </location>
</feature>
<protein>
    <submittedName>
        <fullName evidence="2">Thioredoxin</fullName>
    </submittedName>
</protein>
<gene>
    <name evidence="2" type="ORF">F511_42542</name>
</gene>
<evidence type="ECO:0000313" key="3">
    <source>
        <dbReference type="Proteomes" id="UP000250235"/>
    </source>
</evidence>
<keyword evidence="3" id="KW-1185">Reference proteome</keyword>
<dbReference type="EMBL" id="KV005986">
    <property type="protein sequence ID" value="KZV33251.1"/>
    <property type="molecule type" value="Genomic_DNA"/>
</dbReference>
<organism evidence="2 3">
    <name type="scientific">Dorcoceras hygrometricum</name>
    <dbReference type="NCBI Taxonomy" id="472368"/>
    <lineage>
        <taxon>Eukaryota</taxon>
        <taxon>Viridiplantae</taxon>
        <taxon>Streptophyta</taxon>
        <taxon>Embryophyta</taxon>
        <taxon>Tracheophyta</taxon>
        <taxon>Spermatophyta</taxon>
        <taxon>Magnoliopsida</taxon>
        <taxon>eudicotyledons</taxon>
        <taxon>Gunneridae</taxon>
        <taxon>Pentapetalae</taxon>
        <taxon>asterids</taxon>
        <taxon>lamiids</taxon>
        <taxon>Lamiales</taxon>
        <taxon>Gesneriaceae</taxon>
        <taxon>Didymocarpoideae</taxon>
        <taxon>Trichosporeae</taxon>
        <taxon>Loxocarpinae</taxon>
        <taxon>Dorcoceras</taxon>
    </lineage>
</organism>
<accession>A0A2Z7BMT4</accession>